<dbReference type="Proteomes" id="UP000464507">
    <property type="component" value="Chromosome"/>
</dbReference>
<name>A0A7L5AMN3_9MICO</name>
<sequence length="97" mass="10345">MSTSASAIGIGAQVFVRDASETERSPWPSEPSGIVFRSGGSALAGVWGAAGGGQWWWIEFDEPQLRSDGEGPFTTAQVLDKFLELAPPVWYPDGDDS</sequence>
<keyword evidence="2" id="KW-1185">Reference proteome</keyword>
<gene>
    <name evidence="1" type="ORF">BHD05_13990</name>
</gene>
<dbReference type="EMBL" id="CP017146">
    <property type="protein sequence ID" value="QHO70594.1"/>
    <property type="molecule type" value="Genomic_DNA"/>
</dbReference>
<proteinExistence type="predicted"/>
<evidence type="ECO:0000313" key="1">
    <source>
        <dbReference type="EMBL" id="QHO70594.1"/>
    </source>
</evidence>
<dbReference type="RefSeq" id="WP_161886981.1">
    <property type="nucleotide sequence ID" value="NZ_CP017146.1"/>
</dbReference>
<dbReference type="KEGG" id="mant:BHD05_13990"/>
<protein>
    <submittedName>
        <fullName evidence="1">Uncharacterized protein</fullName>
    </submittedName>
</protein>
<organism evidence="1 2">
    <name type="scientific">Marisediminicola antarctica</name>
    <dbReference type="NCBI Taxonomy" id="674079"/>
    <lineage>
        <taxon>Bacteria</taxon>
        <taxon>Bacillati</taxon>
        <taxon>Actinomycetota</taxon>
        <taxon>Actinomycetes</taxon>
        <taxon>Micrococcales</taxon>
        <taxon>Microbacteriaceae</taxon>
        <taxon>Marisediminicola</taxon>
    </lineage>
</organism>
<dbReference type="OrthoDB" id="3543799at2"/>
<reference evidence="1 2" key="1">
    <citation type="submission" date="2016-09" db="EMBL/GenBank/DDBJ databases">
        <title>Complete genome sequence of microbes from the polar regions.</title>
        <authorList>
            <person name="Liao L."/>
            <person name="Chen B."/>
        </authorList>
    </citation>
    <scope>NUCLEOTIDE SEQUENCE [LARGE SCALE GENOMIC DNA]</scope>
    <source>
        <strain evidence="1 2">ZS314</strain>
    </source>
</reference>
<accession>A0A7L5AMN3</accession>
<evidence type="ECO:0000313" key="2">
    <source>
        <dbReference type="Proteomes" id="UP000464507"/>
    </source>
</evidence>
<dbReference type="AlphaFoldDB" id="A0A7L5AMN3"/>